<evidence type="ECO:0000313" key="4">
    <source>
        <dbReference type="Proteomes" id="UP001152797"/>
    </source>
</evidence>
<reference evidence="2" key="1">
    <citation type="submission" date="2022-10" db="EMBL/GenBank/DDBJ databases">
        <authorList>
            <person name="Chen Y."/>
            <person name="Dougan E. K."/>
            <person name="Chan C."/>
            <person name="Rhodes N."/>
            <person name="Thang M."/>
        </authorList>
    </citation>
    <scope>NUCLEOTIDE SEQUENCE</scope>
</reference>
<reference evidence="3 4" key="2">
    <citation type="submission" date="2024-05" db="EMBL/GenBank/DDBJ databases">
        <authorList>
            <person name="Chen Y."/>
            <person name="Shah S."/>
            <person name="Dougan E. K."/>
            <person name="Thang M."/>
            <person name="Chan C."/>
        </authorList>
    </citation>
    <scope>NUCLEOTIDE SEQUENCE [LARGE SCALE GENOMIC DNA]</scope>
</reference>
<sequence length="222" mass="24805">AKELARLLYELQALQGHVDKKNSELMALNQENNEQALLALNTGRAKLREESDALKEEMLAVAEAIPKAARKQQQVMQEAQRAQRGLQEAQDLWHAQVNITRNALKVEENELAKLSGCREALHLALLEGRRASLDLSGKVAQLRSEYGRLLNWQQAHSAQSESDPFGLEAMAAELRRRIQRRGATAAGRCGGSVRLCLHSGYGEMQKFASEETASRREMSVYQ</sequence>
<feature type="coiled-coil region" evidence="1">
    <location>
        <begin position="11"/>
        <end position="92"/>
    </location>
</feature>
<protein>
    <submittedName>
        <fullName evidence="2">Uncharacterized protein</fullName>
    </submittedName>
</protein>
<dbReference type="EMBL" id="CAMXCT030003451">
    <property type="protein sequence ID" value="CAL4791897.1"/>
    <property type="molecule type" value="Genomic_DNA"/>
</dbReference>
<gene>
    <name evidence="2" type="ORF">C1SCF055_LOCUS30365</name>
</gene>
<proteinExistence type="predicted"/>
<evidence type="ECO:0000313" key="3">
    <source>
        <dbReference type="EMBL" id="CAL4791897.1"/>
    </source>
</evidence>
<evidence type="ECO:0000313" key="2">
    <source>
        <dbReference type="EMBL" id="CAI4004585.1"/>
    </source>
</evidence>
<comment type="caution">
    <text evidence="2">The sequence shown here is derived from an EMBL/GenBank/DDBJ whole genome shotgun (WGS) entry which is preliminary data.</text>
</comment>
<organism evidence="2">
    <name type="scientific">Cladocopium goreaui</name>
    <dbReference type="NCBI Taxonomy" id="2562237"/>
    <lineage>
        <taxon>Eukaryota</taxon>
        <taxon>Sar</taxon>
        <taxon>Alveolata</taxon>
        <taxon>Dinophyceae</taxon>
        <taxon>Suessiales</taxon>
        <taxon>Symbiodiniaceae</taxon>
        <taxon>Cladocopium</taxon>
    </lineage>
</organism>
<dbReference type="Proteomes" id="UP001152797">
    <property type="component" value="Unassembled WGS sequence"/>
</dbReference>
<dbReference type="AlphaFoldDB" id="A0A9P1GBD8"/>
<name>A0A9P1GBD8_9DINO</name>
<keyword evidence="1" id="KW-0175">Coiled coil</keyword>
<dbReference type="EMBL" id="CAMXCT010003451">
    <property type="protein sequence ID" value="CAI4004585.1"/>
    <property type="molecule type" value="Genomic_DNA"/>
</dbReference>
<accession>A0A9P1GBD8</accession>
<keyword evidence="4" id="KW-1185">Reference proteome</keyword>
<evidence type="ECO:0000256" key="1">
    <source>
        <dbReference type="SAM" id="Coils"/>
    </source>
</evidence>
<dbReference type="EMBL" id="CAMXCT020003451">
    <property type="protein sequence ID" value="CAL1157960.1"/>
    <property type="molecule type" value="Genomic_DNA"/>
</dbReference>
<feature type="non-terminal residue" evidence="2">
    <location>
        <position position="1"/>
    </location>
</feature>